<dbReference type="Pfam" id="PF01206">
    <property type="entry name" value="TusA"/>
    <property type="match status" value="1"/>
</dbReference>
<evidence type="ECO:0000256" key="1">
    <source>
        <dbReference type="ARBA" id="ARBA00008984"/>
    </source>
</evidence>
<dbReference type="SUPFAM" id="SSF75169">
    <property type="entry name" value="DsrEFH-like"/>
    <property type="match status" value="1"/>
</dbReference>
<protein>
    <recommendedName>
        <fullName evidence="2">UPF0033 domain-containing protein</fullName>
    </recommendedName>
</protein>
<dbReference type="EMBL" id="LOEE01000072">
    <property type="protein sequence ID" value="KXG73884.1"/>
    <property type="molecule type" value="Genomic_DNA"/>
</dbReference>
<dbReference type="RefSeq" id="WP_068557892.1">
    <property type="nucleotide sequence ID" value="NZ_LOEE01000072.1"/>
</dbReference>
<gene>
    <name evidence="3" type="ORF">AN619_28040</name>
</gene>
<dbReference type="InterPro" id="IPR001455">
    <property type="entry name" value="TusA-like"/>
</dbReference>
<dbReference type="PANTHER" id="PTHR33279">
    <property type="entry name" value="SULFUR CARRIER PROTEIN YEDF-RELATED"/>
    <property type="match status" value="1"/>
</dbReference>
<dbReference type="InterPro" id="IPR019870">
    <property type="entry name" value="Se_metab_YedF"/>
</dbReference>
<sequence length="195" mass="21736">MNRQIDARGMGCPKPVIETKKILDTLKEGSVTTIVDNEVAKENVIKLAQSMAYHVDVREHDGNFYINIYKEDMGKETAMKPINKKDMVLLIASEVMGEGAFELGKVLMKGFIYTLTESQPYPKAILFVNSGVKLTTEGSEVIHYLRQMEGDGVEILSCGTCLDYFNLKNKLLVGGVTNMYTIVEKMNSAKNTVKI</sequence>
<dbReference type="AlphaFoldDB" id="A0A140L009"/>
<dbReference type="STRING" id="520762.AN619_28040"/>
<reference evidence="3 4" key="1">
    <citation type="submission" date="2015-12" db="EMBL/GenBank/DDBJ databases">
        <title>Draft genome sequence of the thermoanaerobe Thermotalea metallivorans, an isolate from the runoff channel of the Great Artesian Basin, Australia.</title>
        <authorList>
            <person name="Patel B.K."/>
        </authorList>
    </citation>
    <scope>NUCLEOTIDE SEQUENCE [LARGE SCALE GENOMIC DNA]</scope>
    <source>
        <strain evidence="3 4">B2-1</strain>
    </source>
</reference>
<dbReference type="Gene3D" id="3.30.110.40">
    <property type="entry name" value="TusA-like domain"/>
    <property type="match status" value="1"/>
</dbReference>
<dbReference type="OrthoDB" id="9801500at2"/>
<dbReference type="PANTHER" id="PTHR33279:SF6">
    <property type="entry name" value="SULFUR CARRIER PROTEIN YEDF-RELATED"/>
    <property type="match status" value="1"/>
</dbReference>
<dbReference type="CDD" id="cd03421">
    <property type="entry name" value="SirA_like_N"/>
    <property type="match status" value="1"/>
</dbReference>
<comment type="similarity">
    <text evidence="1">Belongs to the sulfur carrier protein TusA family.</text>
</comment>
<accession>A0A140L009</accession>
<dbReference type="PROSITE" id="PS01148">
    <property type="entry name" value="UPF0033"/>
    <property type="match status" value="1"/>
</dbReference>
<comment type="caution">
    <text evidence="3">The sequence shown here is derived from an EMBL/GenBank/DDBJ whole genome shotgun (WGS) entry which is preliminary data.</text>
</comment>
<evidence type="ECO:0000313" key="4">
    <source>
        <dbReference type="Proteomes" id="UP000070456"/>
    </source>
</evidence>
<feature type="domain" description="UPF0033" evidence="2">
    <location>
        <begin position="5"/>
        <end position="29"/>
    </location>
</feature>
<dbReference type="NCBIfam" id="TIGR03527">
    <property type="entry name" value="selenium_YedF"/>
    <property type="match status" value="1"/>
</dbReference>
<organism evidence="3 4">
    <name type="scientific">Thermotalea metallivorans</name>
    <dbReference type="NCBI Taxonomy" id="520762"/>
    <lineage>
        <taxon>Bacteria</taxon>
        <taxon>Bacillati</taxon>
        <taxon>Bacillota</taxon>
        <taxon>Clostridia</taxon>
        <taxon>Peptostreptococcales</taxon>
        <taxon>Thermotaleaceae</taxon>
        <taxon>Thermotalea</taxon>
    </lineage>
</organism>
<evidence type="ECO:0000313" key="3">
    <source>
        <dbReference type="EMBL" id="KXG73884.1"/>
    </source>
</evidence>
<dbReference type="InterPro" id="IPR036868">
    <property type="entry name" value="TusA-like_sf"/>
</dbReference>
<name>A0A140L009_9FIRM</name>
<dbReference type="InterPro" id="IPR027396">
    <property type="entry name" value="DsrEFH-like"/>
</dbReference>
<proteinExistence type="inferred from homology"/>
<evidence type="ECO:0000259" key="2">
    <source>
        <dbReference type="PROSITE" id="PS01148"/>
    </source>
</evidence>
<dbReference type="PATRIC" id="fig|520762.4.peg.3099"/>
<keyword evidence="4" id="KW-1185">Reference proteome</keyword>
<dbReference type="Proteomes" id="UP000070456">
    <property type="component" value="Unassembled WGS sequence"/>
</dbReference>
<dbReference type="SUPFAM" id="SSF64307">
    <property type="entry name" value="SirA-like"/>
    <property type="match status" value="1"/>
</dbReference>